<keyword evidence="3" id="KW-1185">Reference proteome</keyword>
<dbReference type="Proteomes" id="UP000030765">
    <property type="component" value="Unassembled WGS sequence"/>
</dbReference>
<reference evidence="1 3" key="1">
    <citation type="journal article" date="2014" name="BMC Genomics">
        <title>Genome sequence of Anopheles sinensis provides insight into genetics basis of mosquito competence for malaria parasites.</title>
        <authorList>
            <person name="Zhou D."/>
            <person name="Zhang D."/>
            <person name="Ding G."/>
            <person name="Shi L."/>
            <person name="Hou Q."/>
            <person name="Ye Y."/>
            <person name="Xu Y."/>
            <person name="Zhou H."/>
            <person name="Xiong C."/>
            <person name="Li S."/>
            <person name="Yu J."/>
            <person name="Hong S."/>
            <person name="Yu X."/>
            <person name="Zou P."/>
            <person name="Chen C."/>
            <person name="Chang X."/>
            <person name="Wang W."/>
            <person name="Lv Y."/>
            <person name="Sun Y."/>
            <person name="Ma L."/>
            <person name="Shen B."/>
            <person name="Zhu C."/>
        </authorList>
    </citation>
    <scope>NUCLEOTIDE SEQUENCE [LARGE SCALE GENOMIC DNA]</scope>
</reference>
<proteinExistence type="predicted"/>
<evidence type="ECO:0000313" key="3">
    <source>
        <dbReference type="Proteomes" id="UP000030765"/>
    </source>
</evidence>
<dbReference type="AlphaFoldDB" id="A0A084VIY1"/>
<organism evidence="1">
    <name type="scientific">Anopheles sinensis</name>
    <name type="common">Mosquito</name>
    <dbReference type="NCBI Taxonomy" id="74873"/>
    <lineage>
        <taxon>Eukaryota</taxon>
        <taxon>Metazoa</taxon>
        <taxon>Ecdysozoa</taxon>
        <taxon>Arthropoda</taxon>
        <taxon>Hexapoda</taxon>
        <taxon>Insecta</taxon>
        <taxon>Pterygota</taxon>
        <taxon>Neoptera</taxon>
        <taxon>Endopterygota</taxon>
        <taxon>Diptera</taxon>
        <taxon>Nematocera</taxon>
        <taxon>Culicoidea</taxon>
        <taxon>Culicidae</taxon>
        <taxon>Anophelinae</taxon>
        <taxon>Anopheles</taxon>
    </lineage>
</organism>
<dbReference type="EnsemblMetazoa" id="ASIC005248-RA">
    <property type="protein sequence ID" value="ASIC005248-PA"/>
    <property type="gene ID" value="ASIC005248"/>
</dbReference>
<protein>
    <submittedName>
        <fullName evidence="1 2">NAD-binding Rossmann fold oxidoreductase</fullName>
    </submittedName>
</protein>
<dbReference type="VEuPathDB" id="VectorBase:ASIC005248"/>
<dbReference type="EMBL" id="ATLV01013414">
    <property type="status" value="NOT_ANNOTATED_CDS"/>
    <property type="molecule type" value="Genomic_DNA"/>
</dbReference>
<evidence type="ECO:0000313" key="2">
    <source>
        <dbReference type="EnsemblMetazoa" id="ASIC005248-PA"/>
    </source>
</evidence>
<accession>A0A084VIY1</accession>
<gene>
    <name evidence="1" type="ORF">ZHAS_00005248</name>
</gene>
<sequence>MQPSMHGFGAFVDISKQGAFLGRHVTTAKPTMTSPPVALAAGSLHALDVLNVYTIVLTPLHHSNGTAHGLASSPGRKPVPYARAKRMDGLIGIIAVTGKQ</sequence>
<evidence type="ECO:0000313" key="1">
    <source>
        <dbReference type="EMBL" id="KFB37925.1"/>
    </source>
</evidence>
<reference evidence="2" key="2">
    <citation type="submission" date="2020-05" db="UniProtKB">
        <authorList>
            <consortium name="EnsemblMetazoa"/>
        </authorList>
    </citation>
    <scope>IDENTIFICATION</scope>
</reference>
<dbReference type="EMBL" id="KE524855">
    <property type="protein sequence ID" value="KFB37925.1"/>
    <property type="molecule type" value="Genomic_DNA"/>
</dbReference>
<name>A0A084VIY1_ANOSI</name>